<dbReference type="OrthoDB" id="2951834at2759"/>
<dbReference type="AlphaFoldDB" id="A0A9P4KAF0"/>
<dbReference type="PANTHER" id="PTHR42085">
    <property type="entry name" value="F-BOX DOMAIN-CONTAINING PROTEIN"/>
    <property type="match status" value="1"/>
</dbReference>
<gene>
    <name evidence="2" type="ORF">CC78DRAFT_533031</name>
</gene>
<evidence type="ECO:0000313" key="2">
    <source>
        <dbReference type="EMBL" id="KAF2264681.1"/>
    </source>
</evidence>
<organism evidence="2 3">
    <name type="scientific">Lojkania enalia</name>
    <dbReference type="NCBI Taxonomy" id="147567"/>
    <lineage>
        <taxon>Eukaryota</taxon>
        <taxon>Fungi</taxon>
        <taxon>Dikarya</taxon>
        <taxon>Ascomycota</taxon>
        <taxon>Pezizomycotina</taxon>
        <taxon>Dothideomycetes</taxon>
        <taxon>Pleosporomycetidae</taxon>
        <taxon>Pleosporales</taxon>
        <taxon>Pleosporales incertae sedis</taxon>
        <taxon>Lojkania</taxon>
    </lineage>
</organism>
<reference evidence="3" key="1">
    <citation type="journal article" date="2020" name="Stud. Mycol.">
        <title>101 Dothideomycetes genomes: A test case for predicting lifestyles and emergence of pathogens.</title>
        <authorList>
            <person name="Haridas S."/>
            <person name="Albert R."/>
            <person name="Binder M."/>
            <person name="Bloem J."/>
            <person name="LaButti K."/>
            <person name="Salamov A."/>
            <person name="Andreopoulos B."/>
            <person name="Baker S."/>
            <person name="Barry K."/>
            <person name="Bills G."/>
            <person name="Bluhm B."/>
            <person name="Cannon C."/>
            <person name="Castanera R."/>
            <person name="Culley D."/>
            <person name="Daum C."/>
            <person name="Ezra D."/>
            <person name="Gonzalez J."/>
            <person name="Henrissat B."/>
            <person name="Kuo A."/>
            <person name="Liang C."/>
            <person name="Lipzen A."/>
            <person name="Lutzoni F."/>
            <person name="Magnuson J."/>
            <person name="Mondo S."/>
            <person name="Nolan M."/>
            <person name="Ohm R."/>
            <person name="Pangilinan J."/>
            <person name="Park H.-J."/>
            <person name="Ramirez L."/>
            <person name="Alfaro M."/>
            <person name="Sun H."/>
            <person name="Tritt A."/>
            <person name="Yoshinaga Y."/>
            <person name="Zwiers L.-H."/>
            <person name="Turgeon B."/>
            <person name="Goodwin S."/>
            <person name="Spatafora J."/>
            <person name="Crous P."/>
            <person name="Grigoriev I."/>
        </authorList>
    </citation>
    <scope>NUCLEOTIDE SEQUENCE [LARGE SCALE GENOMIC DNA]</scope>
    <source>
        <strain evidence="3">CBS 304.66</strain>
    </source>
</reference>
<keyword evidence="3" id="KW-1185">Reference proteome</keyword>
<dbReference type="InterPro" id="IPR038883">
    <property type="entry name" value="AN11006-like"/>
</dbReference>
<feature type="region of interest" description="Disordered" evidence="1">
    <location>
        <begin position="1"/>
        <end position="20"/>
    </location>
</feature>
<dbReference type="Proteomes" id="UP000800093">
    <property type="component" value="Unassembled WGS sequence"/>
</dbReference>
<sequence>MVSSTRRTRRTQHFEPNKRRRTTATVCWTGLCTPEPSKLPESQLSSGVNASQPEQKKPQHERDVFPFMQLPAELRVHIYRMALQRDTPLFLHLPRPPNVESDDDAPRPPTRTCIVTSVGIVRPSPSLDIGRELEEAEEIAVRRVHADPLVPTLLRISSAVYKEARQVLYAENTFILQLDSGLHTLNNMHQRSRSMIKHVSLTIPSHHDILDSFADLVRLGLRYCWGLKTLTIRLPGGFPDDRFMSGTTSVYANAFHILRWLPKACKVSLEGSVNEQIRRVAEDEGRLQSVLDEKSYLKRQHQMPERH</sequence>
<dbReference type="EMBL" id="ML986614">
    <property type="protein sequence ID" value="KAF2264681.1"/>
    <property type="molecule type" value="Genomic_DNA"/>
</dbReference>
<protein>
    <submittedName>
        <fullName evidence="2">Uncharacterized protein</fullName>
    </submittedName>
</protein>
<feature type="compositionally biased region" description="Basic residues" evidence="1">
    <location>
        <begin position="1"/>
        <end position="11"/>
    </location>
</feature>
<evidence type="ECO:0000313" key="3">
    <source>
        <dbReference type="Proteomes" id="UP000800093"/>
    </source>
</evidence>
<feature type="region of interest" description="Disordered" evidence="1">
    <location>
        <begin position="37"/>
        <end position="61"/>
    </location>
</feature>
<comment type="caution">
    <text evidence="2">The sequence shown here is derived from an EMBL/GenBank/DDBJ whole genome shotgun (WGS) entry which is preliminary data.</text>
</comment>
<name>A0A9P4KAF0_9PLEO</name>
<evidence type="ECO:0000256" key="1">
    <source>
        <dbReference type="SAM" id="MobiDB-lite"/>
    </source>
</evidence>
<accession>A0A9P4KAF0</accession>
<proteinExistence type="predicted"/>
<feature type="compositionally biased region" description="Polar residues" evidence="1">
    <location>
        <begin position="40"/>
        <end position="53"/>
    </location>
</feature>
<dbReference type="PANTHER" id="PTHR42085:SF7">
    <property type="entry name" value="F-BOX DOMAIN-CONTAINING PROTEIN"/>
    <property type="match status" value="1"/>
</dbReference>